<comment type="caution">
    <text evidence="3">The sequence shown here is derived from an EMBL/GenBank/DDBJ whole genome shotgun (WGS) entry which is preliminary data.</text>
</comment>
<dbReference type="AlphaFoldDB" id="A0A5S3XRN7"/>
<dbReference type="Proteomes" id="UP000305730">
    <property type="component" value="Unassembled WGS sequence"/>
</dbReference>
<dbReference type="EMBL" id="PNCL01000023">
    <property type="protein sequence ID" value="TMP60555.1"/>
    <property type="molecule type" value="Genomic_DNA"/>
</dbReference>
<evidence type="ECO:0000313" key="5">
    <source>
        <dbReference type="Proteomes" id="UP000307706"/>
    </source>
</evidence>
<reference evidence="3 5" key="1">
    <citation type="submission" date="2017-12" db="EMBL/GenBank/DDBJ databases">
        <authorList>
            <person name="Paulsen S."/>
            <person name="Gram L.K."/>
        </authorList>
    </citation>
    <scope>NUCLEOTIDE SEQUENCE [LARGE SCALE GENOMIC DNA]</scope>
    <source>
        <strain evidence="3 5">S2231</strain>
        <strain evidence="2">S2233</strain>
    </source>
</reference>
<name>A0A5S3XRN7_9GAMM</name>
<dbReference type="OrthoDB" id="9815939at2"/>
<evidence type="ECO:0000313" key="4">
    <source>
        <dbReference type="Proteomes" id="UP000305730"/>
    </source>
</evidence>
<dbReference type="Proteomes" id="UP000307706">
    <property type="component" value="Unassembled WGS sequence"/>
</dbReference>
<protein>
    <recommendedName>
        <fullName evidence="1">Contractile injection system tube protein N-terminal domain-containing protein</fullName>
    </recommendedName>
</protein>
<dbReference type="EMBL" id="PNCK01000047">
    <property type="protein sequence ID" value="TMP41778.1"/>
    <property type="molecule type" value="Genomic_DNA"/>
</dbReference>
<evidence type="ECO:0000259" key="1">
    <source>
        <dbReference type="Pfam" id="PF19266"/>
    </source>
</evidence>
<dbReference type="InterPro" id="IPR045361">
    <property type="entry name" value="CIS_tube_prot_N"/>
</dbReference>
<organism evidence="3 5">
    <name type="scientific">Pseudoalteromonas citrea</name>
    <dbReference type="NCBI Taxonomy" id="43655"/>
    <lineage>
        <taxon>Bacteria</taxon>
        <taxon>Pseudomonadati</taxon>
        <taxon>Pseudomonadota</taxon>
        <taxon>Gammaproteobacteria</taxon>
        <taxon>Alteromonadales</taxon>
        <taxon>Pseudoalteromonadaceae</taxon>
        <taxon>Pseudoalteromonas</taxon>
    </lineage>
</organism>
<sequence length="244" mass="26571">MSLLGSISPGVPMCDVTFFSKIERGNSNQIKKLTLPYDTKTLQTTYANDIVKSQAIGAESGATRYQKSSPSKLNITFVLDDTVIEDPTSLAAKLMGNIETEDNIQTLLKYGTAVQSETHEPAYVTIQPLNMTLNDGPNMSFSGLICSTLVETELVDNKGRRLKAKVHCCVVECLSEKEIKLKSGKSSPDLTHVIQHKAGRSVLSQSASIYGNPQFVHQVAKVNRLASIRGADIGADILYPPLER</sequence>
<dbReference type="Pfam" id="PF19266">
    <property type="entry name" value="CIS_tube"/>
    <property type="match status" value="1"/>
</dbReference>
<dbReference type="RefSeq" id="WP_138597420.1">
    <property type="nucleotide sequence ID" value="NZ_PNCK01000047.1"/>
</dbReference>
<reference evidence="4 5" key="2">
    <citation type="submission" date="2019-06" db="EMBL/GenBank/DDBJ databases">
        <title>Co-occurence of chitin degradation, pigmentation and bioactivity in marine Pseudoalteromonas.</title>
        <authorList>
            <person name="Sonnenschein E.C."/>
            <person name="Bech P.K."/>
        </authorList>
    </citation>
    <scope>NUCLEOTIDE SEQUENCE [LARGE SCALE GENOMIC DNA]</scope>
    <source>
        <strain evidence="5">S2231</strain>
        <strain evidence="4">S2233</strain>
    </source>
</reference>
<evidence type="ECO:0000313" key="3">
    <source>
        <dbReference type="EMBL" id="TMP60555.1"/>
    </source>
</evidence>
<reference evidence="3" key="3">
    <citation type="submission" date="2019-09" db="EMBL/GenBank/DDBJ databases">
        <title>Co-occurence of chitin degradation, pigmentation and bioactivity in marine Pseudoalteromonas.</title>
        <authorList>
            <person name="Sonnenschein E.C."/>
            <person name="Bech P.K."/>
        </authorList>
    </citation>
    <scope>NUCLEOTIDE SEQUENCE</scope>
    <source>
        <strain evidence="3">S2231</strain>
        <strain evidence="2">S2233</strain>
    </source>
</reference>
<accession>A0A5S3XRN7</accession>
<evidence type="ECO:0000313" key="2">
    <source>
        <dbReference type="EMBL" id="TMP41778.1"/>
    </source>
</evidence>
<proteinExistence type="predicted"/>
<feature type="domain" description="Contractile injection system tube protein N-terminal" evidence="1">
    <location>
        <begin position="21"/>
        <end position="177"/>
    </location>
</feature>
<gene>
    <name evidence="3" type="ORF">CWB96_06190</name>
    <name evidence="2" type="ORF">CWB97_13500</name>
</gene>
<keyword evidence="4" id="KW-1185">Reference proteome</keyword>